<evidence type="ECO:0000256" key="3">
    <source>
        <dbReference type="ARBA" id="ARBA00023102"/>
    </source>
</evidence>
<comment type="caution">
    <text evidence="7">The sequence shown here is derived from an EMBL/GenBank/DDBJ whole genome shotgun (WGS) entry which is preliminary data.</text>
</comment>
<organism evidence="7 8">
    <name type="scientific">Campylobacter magnus</name>
    <dbReference type="NCBI Taxonomy" id="3026462"/>
    <lineage>
        <taxon>Bacteria</taxon>
        <taxon>Pseudomonadati</taxon>
        <taxon>Campylobacterota</taxon>
        <taxon>Epsilonproteobacteria</taxon>
        <taxon>Campylobacterales</taxon>
        <taxon>Campylobacteraceae</taxon>
        <taxon>Campylobacter</taxon>
    </lineage>
</organism>
<dbReference type="EMBL" id="JAULJQ010000003">
    <property type="protein sequence ID" value="MDO2409085.1"/>
    <property type="molecule type" value="Genomic_DNA"/>
</dbReference>
<protein>
    <recommendedName>
        <fullName evidence="5 6">Imidazoleglycerol-phosphate dehydratase</fullName>
        <shortName evidence="5">IGPD</shortName>
        <ecNumber evidence="5 6">4.2.1.19</ecNumber>
    </recommendedName>
</protein>
<comment type="subcellular location">
    <subcellularLocation>
        <location evidence="5 6">Cytoplasm</location>
    </subcellularLocation>
</comment>
<evidence type="ECO:0000256" key="1">
    <source>
        <dbReference type="ARBA" id="ARBA00005047"/>
    </source>
</evidence>
<comment type="pathway">
    <text evidence="1 5 6">Amino-acid biosynthesis; L-histidine biosynthesis; L-histidine from 5-phospho-alpha-D-ribose 1-diphosphate: step 6/9.</text>
</comment>
<dbReference type="GO" id="GO:0004424">
    <property type="term" value="F:imidazoleglycerol-phosphate dehydratase activity"/>
    <property type="evidence" value="ECO:0007669"/>
    <property type="project" value="UniProtKB-EC"/>
</dbReference>
<dbReference type="CDD" id="cd07914">
    <property type="entry name" value="IGPD"/>
    <property type="match status" value="1"/>
</dbReference>
<evidence type="ECO:0000256" key="2">
    <source>
        <dbReference type="ARBA" id="ARBA00022605"/>
    </source>
</evidence>
<evidence type="ECO:0000313" key="7">
    <source>
        <dbReference type="EMBL" id="MDO2409085.1"/>
    </source>
</evidence>
<dbReference type="InterPro" id="IPR020568">
    <property type="entry name" value="Ribosomal_Su5_D2-typ_SF"/>
</dbReference>
<dbReference type="Pfam" id="PF00475">
    <property type="entry name" value="IGPD"/>
    <property type="match status" value="1"/>
</dbReference>
<accession>A0ABT8T5Y2</accession>
<dbReference type="Gene3D" id="3.30.230.40">
    <property type="entry name" value="Imidazole glycerol phosphate dehydratase, domain 1"/>
    <property type="match status" value="2"/>
</dbReference>
<name>A0ABT8T5Y2_9BACT</name>
<dbReference type="NCBIfam" id="NF002114">
    <property type="entry name" value="PRK00951.2-4"/>
    <property type="match status" value="1"/>
</dbReference>
<dbReference type="PROSITE" id="PS00955">
    <property type="entry name" value="IGP_DEHYDRATASE_2"/>
    <property type="match status" value="1"/>
</dbReference>
<dbReference type="EC" id="4.2.1.19" evidence="5 6"/>
<comment type="similarity">
    <text evidence="5 6">Belongs to the imidazoleglycerol-phosphate dehydratase family.</text>
</comment>
<comment type="catalytic activity">
    <reaction evidence="5 6">
        <text>D-erythro-1-(imidazol-4-yl)glycerol 3-phosphate = 3-(imidazol-4-yl)-2-oxopropyl phosphate + H2O</text>
        <dbReference type="Rhea" id="RHEA:11040"/>
        <dbReference type="ChEBI" id="CHEBI:15377"/>
        <dbReference type="ChEBI" id="CHEBI:57766"/>
        <dbReference type="ChEBI" id="CHEBI:58278"/>
        <dbReference type="EC" id="4.2.1.19"/>
    </reaction>
</comment>
<dbReference type="PROSITE" id="PS00954">
    <property type="entry name" value="IGP_DEHYDRATASE_1"/>
    <property type="match status" value="1"/>
</dbReference>
<keyword evidence="3 5" id="KW-0368">Histidine biosynthesis</keyword>
<evidence type="ECO:0000256" key="4">
    <source>
        <dbReference type="ARBA" id="ARBA00023239"/>
    </source>
</evidence>
<keyword evidence="8" id="KW-1185">Reference proteome</keyword>
<evidence type="ECO:0000256" key="5">
    <source>
        <dbReference type="HAMAP-Rule" id="MF_00076"/>
    </source>
</evidence>
<dbReference type="Proteomes" id="UP001171111">
    <property type="component" value="Unassembled WGS sequence"/>
</dbReference>
<dbReference type="InterPro" id="IPR020565">
    <property type="entry name" value="ImidazoleglycerP_deHydtase_CS"/>
</dbReference>
<keyword evidence="2 5" id="KW-0028">Amino-acid biosynthesis</keyword>
<dbReference type="InterPro" id="IPR038494">
    <property type="entry name" value="IGPD_sf"/>
</dbReference>
<dbReference type="PANTHER" id="PTHR23133">
    <property type="entry name" value="IMIDAZOLEGLYCEROL-PHOSPHATE DEHYDRATASE HIS7"/>
    <property type="match status" value="1"/>
</dbReference>
<keyword evidence="4 5" id="KW-0456">Lyase</keyword>
<dbReference type="NCBIfam" id="NF002111">
    <property type="entry name" value="PRK00951.2-1"/>
    <property type="match status" value="1"/>
</dbReference>
<sequence length="190" mass="20825">MVEIKRQTKETNISVKLEVYGKGEAKINTGIGFFDHMLNALAKHSLMDIELSCEGDREIDDHHSVEDCGIALGQAFAKAVYPVSGIERYGDSVLVMDEAAVSAALDISGRAFLVFKAKMKDKIGTFDSELIEEFFTAFAHNAKITLHIKKQRGKNAHHIAEACFKAVAVALRKALAKNERIGMPSTKGCL</sequence>
<gene>
    <name evidence="5 7" type="primary">hisB</name>
    <name evidence="7" type="ORF">Q2362_03090</name>
</gene>
<reference evidence="7 8" key="1">
    <citation type="submission" date="2023-06" db="EMBL/GenBank/DDBJ databases">
        <title>Campylobacter magnum sp. nov., isolated from cecal contents of domestic pigs (Sus scrofa domesticus).</title>
        <authorList>
            <person name="Papic B."/>
            <person name="Gruntar I."/>
        </authorList>
    </citation>
    <scope>NUCLEOTIDE SEQUENCE [LARGE SCALE GENOMIC DNA]</scope>
    <source>
        <strain evidence="8">34484-21</strain>
    </source>
</reference>
<evidence type="ECO:0000313" key="8">
    <source>
        <dbReference type="Proteomes" id="UP001171111"/>
    </source>
</evidence>
<evidence type="ECO:0000256" key="6">
    <source>
        <dbReference type="RuleBase" id="RU000599"/>
    </source>
</evidence>
<dbReference type="InterPro" id="IPR000807">
    <property type="entry name" value="ImidazoleglycerolP_deHydtase"/>
</dbReference>
<keyword evidence="5" id="KW-0963">Cytoplasm</keyword>
<dbReference type="PANTHER" id="PTHR23133:SF2">
    <property type="entry name" value="IMIDAZOLEGLYCEROL-PHOSPHATE DEHYDRATASE"/>
    <property type="match status" value="1"/>
</dbReference>
<dbReference type="HAMAP" id="MF_00076">
    <property type="entry name" value="HisB"/>
    <property type="match status" value="1"/>
</dbReference>
<dbReference type="RefSeq" id="WP_302243905.1">
    <property type="nucleotide sequence ID" value="NZ_JAULJQ010000003.1"/>
</dbReference>
<proteinExistence type="inferred from homology"/>
<dbReference type="SUPFAM" id="SSF54211">
    <property type="entry name" value="Ribosomal protein S5 domain 2-like"/>
    <property type="match status" value="2"/>
</dbReference>